<protein>
    <submittedName>
        <fullName evidence="2">Uncharacterized protein</fullName>
    </submittedName>
</protein>
<dbReference type="AlphaFoldDB" id="A0A6A6FCQ9"/>
<feature type="compositionally biased region" description="Basic and acidic residues" evidence="1">
    <location>
        <begin position="174"/>
        <end position="193"/>
    </location>
</feature>
<accession>A0A6A6FCQ9</accession>
<feature type="region of interest" description="Disordered" evidence="1">
    <location>
        <begin position="167"/>
        <end position="208"/>
    </location>
</feature>
<dbReference type="Proteomes" id="UP000799539">
    <property type="component" value="Unassembled WGS sequence"/>
</dbReference>
<reference evidence="2" key="1">
    <citation type="journal article" date="2020" name="Stud. Mycol.">
        <title>101 Dothideomycetes genomes: a test case for predicting lifestyles and emergence of pathogens.</title>
        <authorList>
            <person name="Haridas S."/>
            <person name="Albert R."/>
            <person name="Binder M."/>
            <person name="Bloem J."/>
            <person name="Labutti K."/>
            <person name="Salamov A."/>
            <person name="Andreopoulos B."/>
            <person name="Baker S."/>
            <person name="Barry K."/>
            <person name="Bills G."/>
            <person name="Bluhm B."/>
            <person name="Cannon C."/>
            <person name="Castanera R."/>
            <person name="Culley D."/>
            <person name="Daum C."/>
            <person name="Ezra D."/>
            <person name="Gonzalez J."/>
            <person name="Henrissat B."/>
            <person name="Kuo A."/>
            <person name="Liang C."/>
            <person name="Lipzen A."/>
            <person name="Lutzoni F."/>
            <person name="Magnuson J."/>
            <person name="Mondo S."/>
            <person name="Nolan M."/>
            <person name="Ohm R."/>
            <person name="Pangilinan J."/>
            <person name="Park H.-J."/>
            <person name="Ramirez L."/>
            <person name="Alfaro M."/>
            <person name="Sun H."/>
            <person name="Tritt A."/>
            <person name="Yoshinaga Y."/>
            <person name="Zwiers L.-H."/>
            <person name="Turgeon B."/>
            <person name="Goodwin S."/>
            <person name="Spatafora J."/>
            <person name="Crous P."/>
            <person name="Grigoriev I."/>
        </authorList>
    </citation>
    <scope>NUCLEOTIDE SEQUENCE</scope>
    <source>
        <strain evidence="2">SCOH1-5</strain>
    </source>
</reference>
<evidence type="ECO:0000313" key="2">
    <source>
        <dbReference type="EMBL" id="KAF2211250.1"/>
    </source>
</evidence>
<evidence type="ECO:0000256" key="1">
    <source>
        <dbReference type="SAM" id="MobiDB-lite"/>
    </source>
</evidence>
<name>A0A6A6FCQ9_9PEZI</name>
<dbReference type="EMBL" id="ML992677">
    <property type="protein sequence ID" value="KAF2211250.1"/>
    <property type="molecule type" value="Genomic_DNA"/>
</dbReference>
<organism evidence="2 3">
    <name type="scientific">Cercospora zeae-maydis SCOH1-5</name>
    <dbReference type="NCBI Taxonomy" id="717836"/>
    <lineage>
        <taxon>Eukaryota</taxon>
        <taxon>Fungi</taxon>
        <taxon>Dikarya</taxon>
        <taxon>Ascomycota</taxon>
        <taxon>Pezizomycotina</taxon>
        <taxon>Dothideomycetes</taxon>
        <taxon>Dothideomycetidae</taxon>
        <taxon>Mycosphaerellales</taxon>
        <taxon>Mycosphaerellaceae</taxon>
        <taxon>Cercospora</taxon>
    </lineage>
</organism>
<proteinExistence type="predicted"/>
<keyword evidence="3" id="KW-1185">Reference proteome</keyword>
<sequence>MAAKCQALNLSDEQKCISDATFDHLDVNPPAWLSEKLVDHPLRNVSFAEIENESTLNEVHDHLFKRYALLDRVVRARKLHRQHFYPLDLDYGHKTYVEKLTNERFITLRALGRLEKRAAEVLYAREKWFKFVRQQQEEGEEARENESKQIKREAALFRSYVKDSQARISRKRQKENQRRQEAFLNEAYKERQTMTENEDEEHWDSTEDELEEDREKFIDIMRRLLWLPTFVESLPEAV</sequence>
<evidence type="ECO:0000313" key="3">
    <source>
        <dbReference type="Proteomes" id="UP000799539"/>
    </source>
</evidence>
<feature type="compositionally biased region" description="Acidic residues" evidence="1">
    <location>
        <begin position="196"/>
        <end position="208"/>
    </location>
</feature>
<gene>
    <name evidence="2" type="ORF">CERZMDRAFT_106492</name>
</gene>
<dbReference type="OrthoDB" id="3650471at2759"/>